<dbReference type="InterPro" id="IPR002797">
    <property type="entry name" value="Polysacc_synth"/>
</dbReference>
<evidence type="ECO:0000256" key="1">
    <source>
        <dbReference type="ARBA" id="ARBA00004651"/>
    </source>
</evidence>
<gene>
    <name evidence="7" type="ORF">V6L76_03690</name>
</gene>
<feature type="transmembrane region" description="Helical" evidence="6">
    <location>
        <begin position="373"/>
        <end position="394"/>
    </location>
</feature>
<dbReference type="PANTHER" id="PTHR30250:SF11">
    <property type="entry name" value="O-ANTIGEN TRANSPORTER-RELATED"/>
    <property type="match status" value="1"/>
</dbReference>
<feature type="transmembrane region" description="Helical" evidence="6">
    <location>
        <begin position="341"/>
        <end position="367"/>
    </location>
</feature>
<dbReference type="InterPro" id="IPR050833">
    <property type="entry name" value="Poly_Biosynth_Transport"/>
</dbReference>
<protein>
    <submittedName>
        <fullName evidence="7">Lipopolysaccharide biosynthesis protein</fullName>
    </submittedName>
</protein>
<evidence type="ECO:0000256" key="6">
    <source>
        <dbReference type="SAM" id="Phobius"/>
    </source>
</evidence>
<name>A0ABU7ZJD7_9HYPH</name>
<feature type="transmembrane region" description="Helical" evidence="6">
    <location>
        <begin position="244"/>
        <end position="263"/>
    </location>
</feature>
<feature type="transmembrane region" description="Helical" evidence="6">
    <location>
        <begin position="126"/>
        <end position="148"/>
    </location>
</feature>
<feature type="transmembrane region" description="Helical" evidence="6">
    <location>
        <begin position="311"/>
        <end position="329"/>
    </location>
</feature>
<evidence type="ECO:0000256" key="5">
    <source>
        <dbReference type="ARBA" id="ARBA00023136"/>
    </source>
</evidence>
<dbReference type="Proteomes" id="UP001380822">
    <property type="component" value="Unassembled WGS sequence"/>
</dbReference>
<evidence type="ECO:0000313" key="8">
    <source>
        <dbReference type="Proteomes" id="UP001380822"/>
    </source>
</evidence>
<feature type="transmembrane region" description="Helical" evidence="6">
    <location>
        <begin position="203"/>
        <end position="224"/>
    </location>
</feature>
<sequence>MVLFFSAVVLTPHDVGTIALLMSVATLFRPLIGLSLGRTAIRYSGEGFAEGGRARMEQILNLAAKLGLILSLLGVAGAVAAVAGMNRVYELDASSRTLLMGVIFIYFYGITEFFDGILRASGEFKALAVSILLSRMIGIGLFLCVLPFVPDIDVMLGFMAFAEAAGVALLARKIIRMLKAPAIPHLPFVSAEAWQLIRYSLPVIINALSVYFYARAMVMIAGLYDSTINIGGFEMAVQATNLPMAVTIVCSTVLSPAVARLVASGGDGHKRAEDVVSYGAAFSVWVNGLATVYFLLVGPFVFLWLFPDQPLAAVILAILAPLIAAKAYAQILSGEISIAAGAAGTAAQITLVFGVLTVAAGALMSAWMGVQGAAVAMLVTHTGAVVASVVILQRKTRLFLRYRSKATLLTALIVAAPTAAVTLPLRDQPATAALLGTAVFLLTALLVLVAAFKYKLSMAEPLRDGLRMLKSKDAGKAIEYDDLKAVHPDMGQDPASFRRALVDLAARRSPAGVAFWLEGKGEAGAIPLQDHADIVYTFAMLDMADQIPADAAEKYAAHLADLRLFARAEGKLPASGKPVNAHLTAYLLAAVRLLEQHGKLVPPPALYTGWQLDQLIDKRKVPLWPWPWTHHIWRVSHWIGGIPSILLHLAHSGHVSWATEDLVQEVLSASEKHIIDARTGLLRPYRVQLIQNIFRALYRLRHDPDLGDLGGVVHILWVYHALGRPYAGADALRLAAERELARNKPFMEDVPYCLDFDVIQLERTVVDEAPAGVKARAAEFIDDTVAFFCEPVASTYSLHKIPGALASIHECAWLTGETRVRGIDVPRIDIIKRAYWL</sequence>
<evidence type="ECO:0000256" key="4">
    <source>
        <dbReference type="ARBA" id="ARBA00022989"/>
    </source>
</evidence>
<feature type="transmembrane region" description="Helical" evidence="6">
    <location>
        <begin position="406"/>
        <end position="425"/>
    </location>
</feature>
<dbReference type="RefSeq" id="WP_334250473.1">
    <property type="nucleotide sequence ID" value="NZ_JBAKBE010000002.1"/>
</dbReference>
<feature type="transmembrane region" description="Helical" evidence="6">
    <location>
        <begin position="97"/>
        <end position="114"/>
    </location>
</feature>
<keyword evidence="2" id="KW-1003">Cell membrane</keyword>
<evidence type="ECO:0000256" key="2">
    <source>
        <dbReference type="ARBA" id="ARBA00022475"/>
    </source>
</evidence>
<feature type="transmembrane region" description="Helical" evidence="6">
    <location>
        <begin position="431"/>
        <end position="452"/>
    </location>
</feature>
<evidence type="ECO:0000256" key="3">
    <source>
        <dbReference type="ARBA" id="ARBA00022692"/>
    </source>
</evidence>
<feature type="transmembrane region" description="Helical" evidence="6">
    <location>
        <begin position="154"/>
        <end position="171"/>
    </location>
</feature>
<feature type="transmembrane region" description="Helical" evidence="6">
    <location>
        <begin position="62"/>
        <end position="85"/>
    </location>
</feature>
<feature type="transmembrane region" description="Helical" evidence="6">
    <location>
        <begin position="275"/>
        <end position="305"/>
    </location>
</feature>
<organism evidence="7 8">
    <name type="scientific">Pannonibacter anstelovis</name>
    <dbReference type="NCBI Taxonomy" id="3121537"/>
    <lineage>
        <taxon>Bacteria</taxon>
        <taxon>Pseudomonadati</taxon>
        <taxon>Pseudomonadota</taxon>
        <taxon>Alphaproteobacteria</taxon>
        <taxon>Hyphomicrobiales</taxon>
        <taxon>Stappiaceae</taxon>
        <taxon>Pannonibacter</taxon>
    </lineage>
</organism>
<evidence type="ECO:0000313" key="7">
    <source>
        <dbReference type="EMBL" id="MEH0095339.1"/>
    </source>
</evidence>
<feature type="transmembrane region" description="Helical" evidence="6">
    <location>
        <begin position="20"/>
        <end position="41"/>
    </location>
</feature>
<dbReference type="EMBL" id="JBAKBE010000002">
    <property type="protein sequence ID" value="MEH0095339.1"/>
    <property type="molecule type" value="Genomic_DNA"/>
</dbReference>
<accession>A0ABU7ZJD7</accession>
<keyword evidence="4 6" id="KW-1133">Transmembrane helix</keyword>
<proteinExistence type="predicted"/>
<reference evidence="7 8" key="1">
    <citation type="submission" date="2024-02" db="EMBL/GenBank/DDBJ databases">
        <title>A new putative Pannonibacter species isolated from two cases of bloodstream infections in paediatric patients.</title>
        <authorList>
            <person name="Castellana S."/>
            <person name="De Laurentiis V."/>
            <person name="Grassi M."/>
            <person name="De Leonardis F."/>
            <person name="Mosca A."/>
            <person name="De Carlo C."/>
            <person name="Sparapano E."/>
            <person name="Ronga L."/>
            <person name="Santacroce L."/>
            <person name="Chironna M."/>
            <person name="De Robertis A."/>
            <person name="Bianco A."/>
            <person name="Del Sambro L."/>
            <person name="Capozzi L."/>
            <person name="Parisi A."/>
        </authorList>
    </citation>
    <scope>NUCLEOTIDE SEQUENCE [LARGE SCALE GENOMIC DNA]</scope>
    <source>
        <strain evidence="7 8">Pt2</strain>
    </source>
</reference>
<keyword evidence="8" id="KW-1185">Reference proteome</keyword>
<keyword evidence="5 6" id="KW-0472">Membrane</keyword>
<dbReference type="PANTHER" id="PTHR30250">
    <property type="entry name" value="PST FAMILY PREDICTED COLANIC ACID TRANSPORTER"/>
    <property type="match status" value="1"/>
</dbReference>
<keyword evidence="3 6" id="KW-0812">Transmembrane</keyword>
<comment type="subcellular location">
    <subcellularLocation>
        <location evidence="1">Cell membrane</location>
        <topology evidence="1">Multi-pass membrane protein</topology>
    </subcellularLocation>
</comment>
<dbReference type="Pfam" id="PF01943">
    <property type="entry name" value="Polysacc_synt"/>
    <property type="match status" value="1"/>
</dbReference>
<comment type="caution">
    <text evidence="7">The sequence shown here is derived from an EMBL/GenBank/DDBJ whole genome shotgun (WGS) entry which is preliminary data.</text>
</comment>